<dbReference type="InterPro" id="IPR000639">
    <property type="entry name" value="Epox_hydrolase-like"/>
</dbReference>
<dbReference type="RefSeq" id="WP_160603059.1">
    <property type="nucleotide sequence ID" value="NZ_WTYX01000001.1"/>
</dbReference>
<gene>
    <name evidence="3" type="ORF">GRI41_02340</name>
</gene>
<dbReference type="Gene3D" id="3.40.50.1820">
    <property type="entry name" value="alpha/beta hydrolase"/>
    <property type="match status" value="1"/>
</dbReference>
<evidence type="ECO:0000259" key="2">
    <source>
        <dbReference type="Pfam" id="PF00561"/>
    </source>
</evidence>
<evidence type="ECO:0000313" key="3">
    <source>
        <dbReference type="EMBL" id="MXO89652.1"/>
    </source>
</evidence>
<reference evidence="3 4" key="1">
    <citation type="submission" date="2019-12" db="EMBL/GenBank/DDBJ databases">
        <title>Genomic-based taxomic classification of the family Erythrobacteraceae.</title>
        <authorList>
            <person name="Xu L."/>
        </authorList>
    </citation>
    <scope>NUCLEOTIDE SEQUENCE [LARGE SCALE GENOMIC DNA]</scope>
    <source>
        <strain evidence="3 4">KCTC 52763</strain>
    </source>
</reference>
<dbReference type="PRINTS" id="PR00111">
    <property type="entry name" value="ABHYDROLASE"/>
</dbReference>
<evidence type="ECO:0000313" key="4">
    <source>
        <dbReference type="Proteomes" id="UP000442714"/>
    </source>
</evidence>
<dbReference type="PRINTS" id="PR00412">
    <property type="entry name" value="EPOXHYDRLASE"/>
</dbReference>
<dbReference type="GO" id="GO:0016020">
    <property type="term" value="C:membrane"/>
    <property type="evidence" value="ECO:0007669"/>
    <property type="project" value="TreeGrafter"/>
</dbReference>
<keyword evidence="1 3" id="KW-0378">Hydrolase</keyword>
<name>A0A844ZQN9_9SPHN</name>
<keyword evidence="4" id="KW-1185">Reference proteome</keyword>
<comment type="caution">
    <text evidence="3">The sequence shown here is derived from an EMBL/GenBank/DDBJ whole genome shotgun (WGS) entry which is preliminary data.</text>
</comment>
<dbReference type="AlphaFoldDB" id="A0A844ZQN9"/>
<evidence type="ECO:0000256" key="1">
    <source>
        <dbReference type="ARBA" id="ARBA00022801"/>
    </source>
</evidence>
<dbReference type="InterPro" id="IPR050266">
    <property type="entry name" value="AB_hydrolase_sf"/>
</dbReference>
<proteinExistence type="predicted"/>
<dbReference type="InterPro" id="IPR029058">
    <property type="entry name" value="AB_hydrolase_fold"/>
</dbReference>
<dbReference type="OrthoDB" id="8680283at2"/>
<protein>
    <submittedName>
        <fullName evidence="3">Alpha/beta fold hydrolase</fullName>
    </submittedName>
</protein>
<dbReference type="SUPFAM" id="SSF53474">
    <property type="entry name" value="alpha/beta-Hydrolases"/>
    <property type="match status" value="1"/>
</dbReference>
<dbReference type="Pfam" id="PF00561">
    <property type="entry name" value="Abhydrolase_1"/>
    <property type="match status" value="1"/>
</dbReference>
<dbReference type="EMBL" id="WTYX01000001">
    <property type="protein sequence ID" value="MXO89652.1"/>
    <property type="molecule type" value="Genomic_DNA"/>
</dbReference>
<dbReference type="InterPro" id="IPR000073">
    <property type="entry name" value="AB_hydrolase_1"/>
</dbReference>
<sequence length="322" mass="35044">MKRIAKILGVVAALLVIAFLIFRTPDTDPAEMRAKYGGEPSQFIELDDGLTVHLRDEGPKDAPVIVLLHGSNADLHTWEPWVERLSADYRVIRFDQIGHGLTGPAMDGNYALNGFVADIDEIANKLGLEKFVLAGNSMGGWISMGYALEHPERLNGLVLVDASGAPIKREGGGNLVYKLAAIPGVGAAMSALLPRSVVETSLSQSVSNQQIVTSDAVDRYWELARYPGNRAATRTRFTTPRHVFTEAEAAAMTVPTLVMWGEEDSLVPYDAAGWYMGHLPNAALANYPGIGHLPMEEAPDMSADDIRKFMENLRLTSETQAQ</sequence>
<dbReference type="GO" id="GO:0016787">
    <property type="term" value="F:hydrolase activity"/>
    <property type="evidence" value="ECO:0007669"/>
    <property type="project" value="UniProtKB-KW"/>
</dbReference>
<dbReference type="PANTHER" id="PTHR43798">
    <property type="entry name" value="MONOACYLGLYCEROL LIPASE"/>
    <property type="match status" value="1"/>
</dbReference>
<feature type="domain" description="AB hydrolase-1" evidence="2">
    <location>
        <begin position="63"/>
        <end position="299"/>
    </location>
</feature>
<dbReference type="PANTHER" id="PTHR43798:SF31">
    <property type="entry name" value="AB HYDROLASE SUPERFAMILY PROTEIN YCLE"/>
    <property type="match status" value="1"/>
</dbReference>
<accession>A0A844ZQN9</accession>
<organism evidence="3 4">
    <name type="scientific">Pontixanthobacter aquaemixtae</name>
    <dbReference type="NCBI Taxonomy" id="1958940"/>
    <lineage>
        <taxon>Bacteria</taxon>
        <taxon>Pseudomonadati</taxon>
        <taxon>Pseudomonadota</taxon>
        <taxon>Alphaproteobacteria</taxon>
        <taxon>Sphingomonadales</taxon>
        <taxon>Erythrobacteraceae</taxon>
        <taxon>Pontixanthobacter</taxon>
    </lineage>
</organism>
<dbReference type="Proteomes" id="UP000442714">
    <property type="component" value="Unassembled WGS sequence"/>
</dbReference>